<organism evidence="1 2">
    <name type="scientific">Sporocytophaga myxococcoides</name>
    <dbReference type="NCBI Taxonomy" id="153721"/>
    <lineage>
        <taxon>Bacteria</taxon>
        <taxon>Pseudomonadati</taxon>
        <taxon>Bacteroidota</taxon>
        <taxon>Cytophagia</taxon>
        <taxon>Cytophagales</taxon>
        <taxon>Cytophagaceae</taxon>
        <taxon>Sporocytophaga</taxon>
    </lineage>
</organism>
<gene>
    <name evidence="1" type="ORF">MYP_1876</name>
</gene>
<dbReference type="RefSeq" id="WP_045461855.1">
    <property type="nucleotide sequence ID" value="NZ_BBLT01000003.1"/>
</dbReference>
<dbReference type="AlphaFoldDB" id="A0A098LED0"/>
<dbReference type="eggNOG" id="COG5512">
    <property type="taxonomic scope" value="Bacteria"/>
</dbReference>
<evidence type="ECO:0000313" key="1">
    <source>
        <dbReference type="EMBL" id="GAL84648.1"/>
    </source>
</evidence>
<keyword evidence="2" id="KW-1185">Reference proteome</keyword>
<dbReference type="Proteomes" id="UP000030185">
    <property type="component" value="Unassembled WGS sequence"/>
</dbReference>
<dbReference type="PANTHER" id="PTHR36456:SF1">
    <property type="entry name" value="UPF0232 PROTEIN SCO3875"/>
    <property type="match status" value="1"/>
</dbReference>
<proteinExistence type="predicted"/>
<dbReference type="OrthoDB" id="9796545at2"/>
<comment type="caution">
    <text evidence="1">The sequence shown here is derived from an EMBL/GenBank/DDBJ whole genome shotgun (WGS) entry which is preliminary data.</text>
</comment>
<evidence type="ECO:0008006" key="3">
    <source>
        <dbReference type="Google" id="ProtNLM"/>
    </source>
</evidence>
<dbReference type="InterPro" id="IPR007922">
    <property type="entry name" value="DciA-like"/>
</dbReference>
<dbReference type="STRING" id="153721.MYP_1876"/>
<dbReference type="PANTHER" id="PTHR36456">
    <property type="entry name" value="UPF0232 PROTEIN SCO3875"/>
    <property type="match status" value="1"/>
</dbReference>
<accession>A0A098LED0</accession>
<sequence length="108" mass="12427">MYKKPEKIKTPTSRNSDVASLKDCIDDLINVYKLRGRLSEAEITGNWEKIMGKTISSRTEEIYFKDKKLFIKINSAPLKNELSFSKNKIIEKINEAVKSDVVSEIIFL</sequence>
<protein>
    <recommendedName>
        <fullName evidence="3">RNA-binding protein</fullName>
    </recommendedName>
</protein>
<dbReference type="EMBL" id="BBLT01000003">
    <property type="protein sequence ID" value="GAL84648.1"/>
    <property type="molecule type" value="Genomic_DNA"/>
</dbReference>
<dbReference type="Pfam" id="PF05258">
    <property type="entry name" value="DciA"/>
    <property type="match status" value="1"/>
</dbReference>
<reference evidence="1 2" key="1">
    <citation type="submission" date="2014-09" db="EMBL/GenBank/DDBJ databases">
        <title>Sporocytophaga myxococcoides PG-01 genome sequencing.</title>
        <authorList>
            <person name="Liu L."/>
            <person name="Gao P.J."/>
            <person name="Chen G.J."/>
            <person name="Wang L.S."/>
        </authorList>
    </citation>
    <scope>NUCLEOTIDE SEQUENCE [LARGE SCALE GENOMIC DNA]</scope>
    <source>
        <strain evidence="1 2">PG-01</strain>
    </source>
</reference>
<name>A0A098LED0_9BACT</name>
<evidence type="ECO:0000313" key="2">
    <source>
        <dbReference type="Proteomes" id="UP000030185"/>
    </source>
</evidence>